<dbReference type="AlphaFoldDB" id="A0A5C3QZY1"/>
<gene>
    <name evidence="4" type="ORF">BDV98DRAFT_599268</name>
</gene>
<name>A0A5C3QZY1_9AGAR</name>
<dbReference type="Proteomes" id="UP000305067">
    <property type="component" value="Unassembled WGS sequence"/>
</dbReference>
<evidence type="ECO:0000256" key="1">
    <source>
        <dbReference type="SAM" id="SignalP"/>
    </source>
</evidence>
<dbReference type="Gene3D" id="2.60.40.10">
    <property type="entry name" value="Immunoglobulins"/>
    <property type="match status" value="1"/>
</dbReference>
<keyword evidence="1" id="KW-0732">Signal</keyword>
<feature type="chain" id="PRO_5022782097" description="Alpha-L-rhamnosidase C-terminal domain-containing protein" evidence="1">
    <location>
        <begin position="22"/>
        <end position="663"/>
    </location>
</feature>
<dbReference type="Gene3D" id="2.60.120.260">
    <property type="entry name" value="Galactose-binding domain-like"/>
    <property type="match status" value="2"/>
</dbReference>
<keyword evidence="5" id="KW-1185">Reference proteome</keyword>
<dbReference type="InterPro" id="IPR016007">
    <property type="entry name" value="Alpha_rhamnosid"/>
</dbReference>
<dbReference type="Gene3D" id="2.60.420.10">
    <property type="entry name" value="Maltose phosphorylase, domain 3"/>
    <property type="match status" value="1"/>
</dbReference>
<dbReference type="OrthoDB" id="10036721at2759"/>
<feature type="domain" description="Bacterial alpha-L-rhamnosidase N-terminal" evidence="2">
    <location>
        <begin position="334"/>
        <end position="389"/>
    </location>
</feature>
<dbReference type="InterPro" id="IPR035398">
    <property type="entry name" value="Bac_rhamnosid_C"/>
</dbReference>
<feature type="domain" description="Alpha-L-rhamnosidase C-terminal" evidence="3">
    <location>
        <begin position="544"/>
        <end position="628"/>
    </location>
</feature>
<dbReference type="Pfam" id="PF17390">
    <property type="entry name" value="Bac_rhamnosid_C"/>
    <property type="match status" value="1"/>
</dbReference>
<organism evidence="4 5">
    <name type="scientific">Pterulicium gracile</name>
    <dbReference type="NCBI Taxonomy" id="1884261"/>
    <lineage>
        <taxon>Eukaryota</taxon>
        <taxon>Fungi</taxon>
        <taxon>Dikarya</taxon>
        <taxon>Basidiomycota</taxon>
        <taxon>Agaricomycotina</taxon>
        <taxon>Agaricomycetes</taxon>
        <taxon>Agaricomycetidae</taxon>
        <taxon>Agaricales</taxon>
        <taxon>Pleurotineae</taxon>
        <taxon>Pterulaceae</taxon>
        <taxon>Pterulicium</taxon>
    </lineage>
</organism>
<dbReference type="Pfam" id="PF25788">
    <property type="entry name" value="Ig_Rha78A_N"/>
    <property type="match status" value="1"/>
</dbReference>
<feature type="signal peptide" evidence="1">
    <location>
        <begin position="1"/>
        <end position="21"/>
    </location>
</feature>
<evidence type="ECO:0008006" key="6">
    <source>
        <dbReference type="Google" id="ProtNLM"/>
    </source>
</evidence>
<evidence type="ECO:0000313" key="4">
    <source>
        <dbReference type="EMBL" id="TFL06907.1"/>
    </source>
</evidence>
<accession>A0A5C3QZY1</accession>
<evidence type="ECO:0000313" key="5">
    <source>
        <dbReference type="Proteomes" id="UP000305067"/>
    </source>
</evidence>
<evidence type="ECO:0000259" key="2">
    <source>
        <dbReference type="Pfam" id="PF08531"/>
    </source>
</evidence>
<dbReference type="PANTHER" id="PTHR33307">
    <property type="entry name" value="ALPHA-RHAMNOSIDASE (EUROFUNG)"/>
    <property type="match status" value="1"/>
</dbReference>
<proteinExistence type="predicted"/>
<dbReference type="Pfam" id="PF08531">
    <property type="entry name" value="Bac_rhamnosid_N"/>
    <property type="match status" value="1"/>
</dbReference>
<sequence length="663" mass="70680">MLVPALLVHLVLLCATVPTAAQRNDSDDSFLNVTRLLVESDEALLGLDVAPRFSWVTVSDQRSVIQQSYRLQVFPDNVTDPIWDSGVIVSSIPYGHGYAGPSLLSDTRYSWTVGVVTNAGEAIGASTLTTGFMDEEEWGDSAWIGKSLDTNAPRSNALSVNGSFWIWTADIDDIIVSPGSRGFRKHIITPICKAAVTADILITADDAFILFVNGARAGSASPSTMVMIYSRFTVPTSMGPGTPKEVQSGLLASVLIEYDDGTTANVVSDSSWLTIPANPPPGFEQPDFDESLWVSATTAGAEVVGSDFVISDPFTEHPAPLWRKEFNMSNSLSFARPYYTVGGFAHIALNDIPASDRVLTPGFTNYDAKVQSVALNVQHLLTEGSNVIGGMSRSSSIALPVGLQKTRFGDWLTSEVNPIGGNPPENRTVPATACLYKMVSSKNDAARGDANYRQSHNILAVAFNLTNGPAATQSAVDCIARDIRSRGTHMNTGALSTKQLSRAGDFGSRMAPQLSARLGLWRLVLTTIISFGTFEDTFYSYILGLQPTSAAFQSVRIAPQFTGNLAAASGWMLTPFGNLTIGYTNRSLADRGGSGSDSSFTMDIEVPVGVTATVVVPKASADDMVTEGGQPLVEGSDFEIEDQDDGFVVVNVGPGRYSFAAGL</sequence>
<dbReference type="InterPro" id="IPR013783">
    <property type="entry name" value="Ig-like_fold"/>
</dbReference>
<protein>
    <recommendedName>
        <fullName evidence="6">Alpha-L-rhamnosidase C-terminal domain-containing protein</fullName>
    </recommendedName>
</protein>
<dbReference type="EMBL" id="ML178814">
    <property type="protein sequence ID" value="TFL06907.1"/>
    <property type="molecule type" value="Genomic_DNA"/>
</dbReference>
<dbReference type="PANTHER" id="PTHR33307:SF6">
    <property type="entry name" value="ALPHA-RHAMNOSIDASE (EUROFUNG)-RELATED"/>
    <property type="match status" value="1"/>
</dbReference>
<dbReference type="InterPro" id="IPR013737">
    <property type="entry name" value="Bac_rhamnosid_N"/>
</dbReference>
<evidence type="ECO:0000259" key="3">
    <source>
        <dbReference type="Pfam" id="PF17390"/>
    </source>
</evidence>
<reference evidence="4 5" key="1">
    <citation type="journal article" date="2019" name="Nat. Ecol. Evol.">
        <title>Megaphylogeny resolves global patterns of mushroom evolution.</title>
        <authorList>
            <person name="Varga T."/>
            <person name="Krizsan K."/>
            <person name="Foldi C."/>
            <person name="Dima B."/>
            <person name="Sanchez-Garcia M."/>
            <person name="Sanchez-Ramirez S."/>
            <person name="Szollosi G.J."/>
            <person name="Szarkandi J.G."/>
            <person name="Papp V."/>
            <person name="Albert L."/>
            <person name="Andreopoulos W."/>
            <person name="Angelini C."/>
            <person name="Antonin V."/>
            <person name="Barry K.W."/>
            <person name="Bougher N.L."/>
            <person name="Buchanan P."/>
            <person name="Buyck B."/>
            <person name="Bense V."/>
            <person name="Catcheside P."/>
            <person name="Chovatia M."/>
            <person name="Cooper J."/>
            <person name="Damon W."/>
            <person name="Desjardin D."/>
            <person name="Finy P."/>
            <person name="Geml J."/>
            <person name="Haridas S."/>
            <person name="Hughes K."/>
            <person name="Justo A."/>
            <person name="Karasinski D."/>
            <person name="Kautmanova I."/>
            <person name="Kiss B."/>
            <person name="Kocsube S."/>
            <person name="Kotiranta H."/>
            <person name="LaButti K.M."/>
            <person name="Lechner B.E."/>
            <person name="Liimatainen K."/>
            <person name="Lipzen A."/>
            <person name="Lukacs Z."/>
            <person name="Mihaltcheva S."/>
            <person name="Morgado L.N."/>
            <person name="Niskanen T."/>
            <person name="Noordeloos M.E."/>
            <person name="Ohm R.A."/>
            <person name="Ortiz-Santana B."/>
            <person name="Ovrebo C."/>
            <person name="Racz N."/>
            <person name="Riley R."/>
            <person name="Savchenko A."/>
            <person name="Shiryaev A."/>
            <person name="Soop K."/>
            <person name="Spirin V."/>
            <person name="Szebenyi C."/>
            <person name="Tomsovsky M."/>
            <person name="Tulloss R.E."/>
            <person name="Uehling J."/>
            <person name="Grigoriev I.V."/>
            <person name="Vagvolgyi C."/>
            <person name="Papp T."/>
            <person name="Martin F.M."/>
            <person name="Miettinen O."/>
            <person name="Hibbett D.S."/>
            <person name="Nagy L.G."/>
        </authorList>
    </citation>
    <scope>NUCLEOTIDE SEQUENCE [LARGE SCALE GENOMIC DNA]</scope>
    <source>
        <strain evidence="4 5">CBS 309.79</strain>
    </source>
</reference>